<dbReference type="InterPro" id="IPR013196">
    <property type="entry name" value="HTH_11"/>
</dbReference>
<evidence type="ECO:0000256" key="1">
    <source>
        <dbReference type="ARBA" id="ARBA00023015"/>
    </source>
</evidence>
<dbReference type="PIRSF" id="PIRSF016838">
    <property type="entry name" value="PafC"/>
    <property type="match status" value="1"/>
</dbReference>
<dbReference type="PANTHER" id="PTHR34580:SF1">
    <property type="entry name" value="PROTEIN PAFC"/>
    <property type="match status" value="1"/>
</dbReference>
<dbReference type="InterPro" id="IPR051534">
    <property type="entry name" value="CBASS_pafABC_assoc_protein"/>
</dbReference>
<dbReference type="InterPro" id="IPR057727">
    <property type="entry name" value="WCX_dom"/>
</dbReference>
<reference evidence="4 5" key="1">
    <citation type="submission" date="2019-12" db="EMBL/GenBank/DDBJ databases">
        <title>Sequence classification of anaerobic respiratory reductive dehalogenases: First we see many, then we see few.</title>
        <authorList>
            <person name="Molenda O."/>
            <person name="Puentes Jacome L.A."/>
            <person name="Cao X."/>
            <person name="Nesbo C.L."/>
            <person name="Tang S."/>
            <person name="Morson N."/>
            <person name="Patron J."/>
            <person name="Lomheim L."/>
            <person name="Wishart D.S."/>
            <person name="Edwards E.A."/>
        </authorList>
    </citation>
    <scope>NUCLEOTIDE SEQUENCE [LARGE SCALE GENOMIC DNA]</scope>
    <source>
        <strain evidence="4 5">12DCA</strain>
    </source>
</reference>
<dbReference type="Proteomes" id="UP000430508">
    <property type="component" value="Chromosome"/>
</dbReference>
<sequence>MTAYQTSDRQLFFRPVIFIEGYSADKNLTWKDGETMKINRLLEMIILLLNKGTITAGELSDRFQVSVRTIYRDVDILSTSGVPVVMTRGNGGGISLLEEYSLSKVMISEQERDGLLLALQTLQATRYPQSEDILTKLGAVFKEPSRKDRIEIDFSYWSSTPNEKNKFNDIKEAIWQHRVISFDYVNSNGLKSSRSAEPERLLYKGHTWYLIAYCRKREEHRIFRLTRVKNVTVLEETFTPRLCPEWEEEASGLPDSVHLKLKFQPRILNRIYDDFAEELITKNEDGTLVVEVDFPEDEWVYGYILSFGSYVEVLEPVHIRRIVTERLKQALEKYEAPQI</sequence>
<evidence type="ECO:0000313" key="4">
    <source>
        <dbReference type="EMBL" id="QGZ99876.1"/>
    </source>
</evidence>
<gene>
    <name evidence="4" type="ORF">GQ588_04060</name>
</gene>
<dbReference type="PROSITE" id="PS51000">
    <property type="entry name" value="HTH_DEOR_2"/>
    <property type="match status" value="1"/>
</dbReference>
<evidence type="ECO:0000256" key="2">
    <source>
        <dbReference type="ARBA" id="ARBA00023163"/>
    </source>
</evidence>
<dbReference type="Pfam" id="PF08279">
    <property type="entry name" value="HTH_11"/>
    <property type="match status" value="1"/>
</dbReference>
<name>A0A857DG57_9FIRM</name>
<dbReference type="SUPFAM" id="SSF46785">
    <property type="entry name" value="Winged helix' DNA-binding domain"/>
    <property type="match status" value="1"/>
</dbReference>
<dbReference type="Gene3D" id="1.10.10.10">
    <property type="entry name" value="Winged helix-like DNA-binding domain superfamily/Winged helix DNA-binding domain"/>
    <property type="match status" value="1"/>
</dbReference>
<accession>A0A857DG57</accession>
<dbReference type="AlphaFoldDB" id="A0A857DG57"/>
<evidence type="ECO:0000313" key="5">
    <source>
        <dbReference type="Proteomes" id="UP000430508"/>
    </source>
</evidence>
<dbReference type="RefSeq" id="WP_015044435.1">
    <property type="nucleotide sequence ID" value="NZ_CP046996.1"/>
</dbReference>
<dbReference type="SMART" id="SM00420">
    <property type="entry name" value="HTH_DEOR"/>
    <property type="match status" value="1"/>
</dbReference>
<dbReference type="InterPro" id="IPR001034">
    <property type="entry name" value="DeoR_HTH"/>
</dbReference>
<dbReference type="InterPro" id="IPR028349">
    <property type="entry name" value="PafC-like"/>
</dbReference>
<dbReference type="EMBL" id="CP046996">
    <property type="protein sequence ID" value="QGZ99876.1"/>
    <property type="molecule type" value="Genomic_DNA"/>
</dbReference>
<dbReference type="Pfam" id="PF13280">
    <property type="entry name" value="WYL"/>
    <property type="match status" value="1"/>
</dbReference>
<dbReference type="GO" id="GO:0003700">
    <property type="term" value="F:DNA-binding transcription factor activity"/>
    <property type="evidence" value="ECO:0007669"/>
    <property type="project" value="InterPro"/>
</dbReference>
<protein>
    <submittedName>
        <fullName evidence="4">WYL domain-containing protein</fullName>
    </submittedName>
</protein>
<dbReference type="Pfam" id="PF25583">
    <property type="entry name" value="WCX"/>
    <property type="match status" value="1"/>
</dbReference>
<keyword evidence="2" id="KW-0804">Transcription</keyword>
<dbReference type="PROSITE" id="PS52050">
    <property type="entry name" value="WYL"/>
    <property type="match status" value="1"/>
</dbReference>
<dbReference type="InterPro" id="IPR026881">
    <property type="entry name" value="WYL_dom"/>
</dbReference>
<feature type="domain" description="HTH deoR-type" evidence="3">
    <location>
        <begin position="37"/>
        <end position="95"/>
    </location>
</feature>
<dbReference type="InterPro" id="IPR036388">
    <property type="entry name" value="WH-like_DNA-bd_sf"/>
</dbReference>
<keyword evidence="1" id="KW-0805">Transcription regulation</keyword>
<dbReference type="InterPro" id="IPR036390">
    <property type="entry name" value="WH_DNA-bd_sf"/>
</dbReference>
<organism evidence="4 5">
    <name type="scientific">Dehalobacter restrictus</name>
    <dbReference type="NCBI Taxonomy" id="55583"/>
    <lineage>
        <taxon>Bacteria</taxon>
        <taxon>Bacillati</taxon>
        <taxon>Bacillota</taxon>
        <taxon>Clostridia</taxon>
        <taxon>Eubacteriales</taxon>
        <taxon>Desulfitobacteriaceae</taxon>
        <taxon>Dehalobacter</taxon>
    </lineage>
</organism>
<proteinExistence type="predicted"/>
<dbReference type="PANTHER" id="PTHR34580">
    <property type="match status" value="1"/>
</dbReference>
<evidence type="ECO:0000259" key="3">
    <source>
        <dbReference type="PROSITE" id="PS51000"/>
    </source>
</evidence>